<name>A0ABU4F9K8_9ACTN</name>
<keyword evidence="2" id="KW-1133">Transmembrane helix</keyword>
<dbReference type="RefSeq" id="WP_266866971.1">
    <property type="nucleotide sequence ID" value="NZ_JAPEMW010000001.1"/>
</dbReference>
<keyword evidence="4" id="KW-1185">Reference proteome</keyword>
<dbReference type="Pfam" id="PF20087">
    <property type="entry name" value="DUF6479"/>
    <property type="match status" value="1"/>
</dbReference>
<protein>
    <submittedName>
        <fullName evidence="3">DUF6479 family protein</fullName>
    </submittedName>
</protein>
<feature type="compositionally biased region" description="Basic and acidic residues" evidence="1">
    <location>
        <begin position="53"/>
        <end position="66"/>
    </location>
</feature>
<comment type="caution">
    <text evidence="3">The sequence shown here is derived from an EMBL/GenBank/DDBJ whole genome shotgun (WGS) entry which is preliminary data.</text>
</comment>
<gene>
    <name evidence="3" type="ORF">R5A26_15075</name>
</gene>
<feature type="transmembrane region" description="Helical" evidence="2">
    <location>
        <begin position="20"/>
        <end position="45"/>
    </location>
</feature>
<evidence type="ECO:0000313" key="3">
    <source>
        <dbReference type="EMBL" id="MDV7217274.1"/>
    </source>
</evidence>
<proteinExistence type="predicted"/>
<accession>A0ABU4F9K8</accession>
<organism evidence="3 4">
    <name type="scientific">Streptomyces prunicolor</name>
    <dbReference type="NCBI Taxonomy" id="67348"/>
    <lineage>
        <taxon>Bacteria</taxon>
        <taxon>Bacillati</taxon>
        <taxon>Actinomycetota</taxon>
        <taxon>Actinomycetes</taxon>
        <taxon>Kitasatosporales</taxon>
        <taxon>Streptomycetaceae</taxon>
        <taxon>Streptomyces</taxon>
    </lineage>
</organism>
<feature type="region of interest" description="Disordered" evidence="1">
    <location>
        <begin position="53"/>
        <end position="92"/>
    </location>
</feature>
<dbReference type="InterPro" id="IPR045513">
    <property type="entry name" value="DUF6479"/>
</dbReference>
<evidence type="ECO:0000256" key="2">
    <source>
        <dbReference type="SAM" id="Phobius"/>
    </source>
</evidence>
<dbReference type="Proteomes" id="UP001187346">
    <property type="component" value="Unassembled WGS sequence"/>
</dbReference>
<sequence length="92" mass="9973">MRGYSADMMIAENEHVDLAVSGAAMGLVVAFAGGLVIVALLVWAVRLGIKVRQREPAPPRPDEQPRLPESGPVGEIREQRERPRWNEGTGGS</sequence>
<evidence type="ECO:0000313" key="4">
    <source>
        <dbReference type="Proteomes" id="UP001187346"/>
    </source>
</evidence>
<reference evidence="3 4" key="1">
    <citation type="submission" date="2023-10" db="EMBL/GenBank/DDBJ databases">
        <title>Characterization of rhizosphere-enriched actinobacteria from wheat plants lab-grown on chernevaya soil.</title>
        <authorList>
            <person name="Tikhonova E.N."/>
            <person name="Konopkin A."/>
            <person name="Kravchenko I.K."/>
        </authorList>
    </citation>
    <scope>NUCLEOTIDE SEQUENCE [LARGE SCALE GENOMIC DNA]</scope>
    <source>
        <strain evidence="3 4">RR29</strain>
    </source>
</reference>
<keyword evidence="2" id="KW-0812">Transmembrane</keyword>
<feature type="compositionally biased region" description="Basic and acidic residues" evidence="1">
    <location>
        <begin position="75"/>
        <end position="85"/>
    </location>
</feature>
<keyword evidence="2" id="KW-0472">Membrane</keyword>
<evidence type="ECO:0000256" key="1">
    <source>
        <dbReference type="SAM" id="MobiDB-lite"/>
    </source>
</evidence>
<dbReference type="EMBL" id="JAWMAJ010000042">
    <property type="protein sequence ID" value="MDV7217274.1"/>
    <property type="molecule type" value="Genomic_DNA"/>
</dbReference>